<feature type="region of interest" description="Disordered" evidence="4">
    <location>
        <begin position="265"/>
        <end position="441"/>
    </location>
</feature>
<dbReference type="GO" id="GO:0032454">
    <property type="term" value="F:histone H3K9 demethylase activity"/>
    <property type="evidence" value="ECO:0007669"/>
    <property type="project" value="InterPro"/>
</dbReference>
<dbReference type="GO" id="GO:0000785">
    <property type="term" value="C:chromatin"/>
    <property type="evidence" value="ECO:0007669"/>
    <property type="project" value="TreeGrafter"/>
</dbReference>
<feature type="compositionally biased region" description="Basic and acidic residues" evidence="4">
    <location>
        <begin position="121"/>
        <end position="137"/>
    </location>
</feature>
<feature type="compositionally biased region" description="Low complexity" evidence="4">
    <location>
        <begin position="398"/>
        <end position="414"/>
    </location>
</feature>
<feature type="compositionally biased region" description="Pro residues" evidence="4">
    <location>
        <begin position="73"/>
        <end position="88"/>
    </location>
</feature>
<feature type="compositionally biased region" description="Acidic residues" evidence="4">
    <location>
        <begin position="1041"/>
        <end position="1052"/>
    </location>
</feature>
<comment type="caution">
    <text evidence="5">The sequence shown here is derived from an EMBL/GenBank/DDBJ whole genome shotgun (WGS) entry which is preliminary data.</text>
</comment>
<feature type="compositionally biased region" description="Basic and acidic residues" evidence="4">
    <location>
        <begin position="33"/>
        <end position="72"/>
    </location>
</feature>
<feature type="compositionally biased region" description="Polar residues" evidence="4">
    <location>
        <begin position="232"/>
        <end position="245"/>
    </location>
</feature>
<dbReference type="Proteomes" id="UP000770661">
    <property type="component" value="Unassembled WGS sequence"/>
</dbReference>
<gene>
    <name evidence="5" type="primary">KDM3A</name>
    <name evidence="5" type="ORF">GWK47_045738</name>
</gene>
<organism evidence="5 6">
    <name type="scientific">Chionoecetes opilio</name>
    <name type="common">Atlantic snow crab</name>
    <name type="synonym">Cancer opilio</name>
    <dbReference type="NCBI Taxonomy" id="41210"/>
    <lineage>
        <taxon>Eukaryota</taxon>
        <taxon>Metazoa</taxon>
        <taxon>Ecdysozoa</taxon>
        <taxon>Arthropoda</taxon>
        <taxon>Crustacea</taxon>
        <taxon>Multicrustacea</taxon>
        <taxon>Malacostraca</taxon>
        <taxon>Eumalacostraca</taxon>
        <taxon>Eucarida</taxon>
        <taxon>Decapoda</taxon>
        <taxon>Pleocyemata</taxon>
        <taxon>Brachyura</taxon>
        <taxon>Eubrachyura</taxon>
        <taxon>Majoidea</taxon>
        <taxon>Majidae</taxon>
        <taxon>Chionoecetes</taxon>
    </lineage>
</organism>
<dbReference type="GO" id="GO:0000118">
    <property type="term" value="C:histone deacetylase complex"/>
    <property type="evidence" value="ECO:0007669"/>
    <property type="project" value="TreeGrafter"/>
</dbReference>
<dbReference type="GO" id="GO:0006357">
    <property type="term" value="P:regulation of transcription by RNA polymerase II"/>
    <property type="evidence" value="ECO:0007669"/>
    <property type="project" value="TreeGrafter"/>
</dbReference>
<comment type="subcellular location">
    <subcellularLocation>
        <location evidence="1">Nucleus</location>
    </subcellularLocation>
</comment>
<feature type="region of interest" description="Disordered" evidence="4">
    <location>
        <begin position="33"/>
        <end position="245"/>
    </location>
</feature>
<dbReference type="PANTHER" id="PTHR12549">
    <property type="entry name" value="JMJC DOMAIN-CONTAINING HISTONE DEMETHYLATION PROTEIN"/>
    <property type="match status" value="1"/>
</dbReference>
<dbReference type="PANTHER" id="PTHR12549:SF38">
    <property type="entry name" value="JMJC DOMAIN-CONTAINING HISTONE DEMETHYLASE 2, ISOFORM A"/>
    <property type="match status" value="1"/>
</dbReference>
<feature type="compositionally biased region" description="Pro residues" evidence="4">
    <location>
        <begin position="561"/>
        <end position="574"/>
    </location>
</feature>
<evidence type="ECO:0000256" key="1">
    <source>
        <dbReference type="ARBA" id="ARBA00004123"/>
    </source>
</evidence>
<feature type="region of interest" description="Disordered" evidence="4">
    <location>
        <begin position="1"/>
        <end position="20"/>
    </location>
</feature>
<dbReference type="GO" id="GO:0003712">
    <property type="term" value="F:transcription coregulator activity"/>
    <property type="evidence" value="ECO:0007669"/>
    <property type="project" value="TreeGrafter"/>
</dbReference>
<accession>A0A8J4Y631</accession>
<feature type="compositionally biased region" description="Basic and acidic residues" evidence="4">
    <location>
        <begin position="1086"/>
        <end position="1098"/>
    </location>
</feature>
<feature type="compositionally biased region" description="Pro residues" evidence="4">
    <location>
        <begin position="480"/>
        <end position="495"/>
    </location>
</feature>
<dbReference type="GO" id="GO:0046872">
    <property type="term" value="F:metal ion binding"/>
    <property type="evidence" value="ECO:0007669"/>
    <property type="project" value="UniProtKB-KW"/>
</dbReference>
<dbReference type="InterPro" id="IPR045109">
    <property type="entry name" value="LSDs-like"/>
</dbReference>
<proteinExistence type="predicted"/>
<feature type="compositionally biased region" description="Pro residues" evidence="4">
    <location>
        <begin position="309"/>
        <end position="319"/>
    </location>
</feature>
<evidence type="ECO:0000256" key="4">
    <source>
        <dbReference type="SAM" id="MobiDB-lite"/>
    </source>
</evidence>
<dbReference type="SUPFAM" id="SSF51197">
    <property type="entry name" value="Clavaminate synthase-like"/>
    <property type="match status" value="1"/>
</dbReference>
<protein>
    <submittedName>
        <fullName evidence="5">Lysine-specific demethylase 3A</fullName>
    </submittedName>
</protein>
<dbReference type="Gene3D" id="2.60.120.650">
    <property type="entry name" value="Cupin"/>
    <property type="match status" value="1"/>
</dbReference>
<keyword evidence="6" id="KW-1185">Reference proteome</keyword>
<feature type="compositionally biased region" description="Polar residues" evidence="4">
    <location>
        <begin position="499"/>
        <end position="509"/>
    </location>
</feature>
<evidence type="ECO:0000256" key="2">
    <source>
        <dbReference type="ARBA" id="ARBA00022723"/>
    </source>
</evidence>
<feature type="region of interest" description="Disordered" evidence="4">
    <location>
        <begin position="472"/>
        <end position="727"/>
    </location>
</feature>
<feature type="compositionally biased region" description="Gly residues" evidence="4">
    <location>
        <begin position="7"/>
        <end position="17"/>
    </location>
</feature>
<feature type="compositionally biased region" description="Basic residues" evidence="4">
    <location>
        <begin position="630"/>
        <end position="645"/>
    </location>
</feature>
<feature type="compositionally biased region" description="Pro residues" evidence="4">
    <location>
        <begin position="372"/>
        <end position="383"/>
    </location>
</feature>
<dbReference type="OrthoDB" id="1667110at2759"/>
<feature type="compositionally biased region" description="Polar residues" evidence="4">
    <location>
        <begin position="168"/>
        <end position="182"/>
    </location>
</feature>
<evidence type="ECO:0000313" key="5">
    <source>
        <dbReference type="EMBL" id="KAG0721795.1"/>
    </source>
</evidence>
<feature type="compositionally biased region" description="Basic and acidic residues" evidence="4">
    <location>
        <begin position="693"/>
        <end position="702"/>
    </location>
</feature>
<name>A0A8J4Y631_CHIOP</name>
<reference evidence="5" key="1">
    <citation type="submission" date="2020-07" db="EMBL/GenBank/DDBJ databases">
        <title>The High-quality genome of the commercially important snow crab, Chionoecetes opilio.</title>
        <authorList>
            <person name="Jeong J.-H."/>
            <person name="Ryu S."/>
        </authorList>
    </citation>
    <scope>NUCLEOTIDE SEQUENCE</scope>
    <source>
        <strain evidence="5">MADBK_172401_WGS</strain>
        <tissue evidence="5">Digestive gland</tissue>
    </source>
</reference>
<feature type="compositionally biased region" description="Low complexity" evidence="4">
    <location>
        <begin position="183"/>
        <end position="194"/>
    </location>
</feature>
<feature type="compositionally biased region" description="Basic residues" evidence="4">
    <location>
        <begin position="524"/>
        <end position="533"/>
    </location>
</feature>
<dbReference type="GO" id="GO:0031490">
    <property type="term" value="F:chromatin DNA binding"/>
    <property type="evidence" value="ECO:0007669"/>
    <property type="project" value="TreeGrafter"/>
</dbReference>
<evidence type="ECO:0000313" key="6">
    <source>
        <dbReference type="Proteomes" id="UP000770661"/>
    </source>
</evidence>
<sequence>MWCDVKVGGGGGGGWSQLGGLKERLDPLEERHLLEDRHRQEEAAARRAQEPEKIVHDSIYRFFREERREPKSRFPPPPAHSSKPPPQDKAPTASLPKLAEPSFNLTGGYVPTYLKETPPAKLHETRLYGYGDHRDKPSVIIQPEPKYDKAPPMALSPKHRPPERASPFTPSSVYKTHEAAQTPSSAPPAASLHRAPPPHHPSPLSHGVEMAKARPQTSPHPPGHPQDRYYQGSRQQPPTATSYPTSLIAAGLVPNPIHVASVAAKAKVGSPPPQMYGKPGITTGTPVTRPDPRPDTRPPQPLPLTTKPPQTPLQAPPPAHSGRPETRPPLPPHEPRPYDARLYPPPAPSPHHKHVVAPGPPPPRLPRTASPHLPPHPALPPQPTQTQPLDLNTREDAAAAAASPAKRRAATPSPQDTKKARYDPSLPSPSQPLLSRVSEPSPLYPQAATTITTVENPVAMADALPITLTLPLPRTASPVSRPPSRPPATATPPHPPRSDNSSPPGSRPTSEPEKSGSPGPARGYVHKLKKAWLQRHENTGDPATGPAPPGPPGSLAQRVSTPPPTPTSSPPAKPSPAAAKMEAVKPGQRKPKPPNSIPNGHSQEAAAGGREESTSTDSEGGAATGPTGLRTKRGKAKRKLKKMKRGSGSGGGGSDTNSDTEKDSDGSEAAKGVRPGPAKPDAEPKKRGRKPKTKQEKEREEGVPAPPKAKKLREDVGPPGDPLQKPPVAHLKKTGESFLQDGSCYEVAPKLPKCRECRWTPHQRNKKMPNIFCRFYAFRRLRYTKNGQLAVAGFSDPVKDAFGDDLKLWLPEVDCPPPDLDPDTSKFLLTHVGDQFCDLVEQEKEAMALHMGDDTVVAWKRVVQGVREMCDVCETTLFNIHWACSKCGFVVCIDCYKGRKNGTVKVWDEGGKDRDEYSWLLCASRLPHEQDKLMLTQIISGNALLDLGRKVHFGRHQWGMPQYCECPEAKRYRDQGPHEDKKKVNGVNKELLKTLKKEPDLVNGAVKTEKVNGKEEEEMSNSPLNFFADVALSNDKRESESSDSDSDSDSDEKEGNFSTLRKLLIQPNGNPKEEPSAAAAAASVRPAKESSKKRPKLDTVDEVISSVIDHSSDKDDVKDNNQMVLKHFVRKYNYGPRGRDPLPIRIMTKTESSLLYPGVAHSWLCDGKLLRLLEPLAPGNTPLFQDQWKRGQPVIVSGVGIKLNSDLWTPHSFSKDYGDIKNDLINCLTGNIVPNQPMRKFWEGFENYGKRLKDDKGQPMVLKLKDWPPGDDFAEMLPTRFEDLMNVLPMGEYTRRNGRLNLAGRLPECFVRPDLGPKMYIAYGSAMHPNRASTNLHLDISDAVNVMCYVGVPKDADYQEHVKGESWRVYTWR</sequence>
<dbReference type="EMBL" id="JACEEZ010010541">
    <property type="protein sequence ID" value="KAG0721795.1"/>
    <property type="molecule type" value="Genomic_DNA"/>
</dbReference>
<keyword evidence="2" id="KW-0479">Metal-binding</keyword>
<keyword evidence="3" id="KW-0539">Nucleus</keyword>
<feature type="region of interest" description="Disordered" evidence="4">
    <location>
        <begin position="1006"/>
        <end position="1098"/>
    </location>
</feature>
<evidence type="ECO:0000256" key="3">
    <source>
        <dbReference type="ARBA" id="ARBA00023242"/>
    </source>
</evidence>